<reference evidence="6" key="2">
    <citation type="submission" date="2021-04" db="EMBL/GenBank/DDBJ databases">
        <authorList>
            <person name="Gilroy R."/>
        </authorList>
    </citation>
    <scope>NUCLEOTIDE SEQUENCE</scope>
    <source>
        <strain evidence="6">MalCec1-1739</strain>
    </source>
</reference>
<sequence length="713" mass="79704">MATLQSIRSKGPLLVVVIGVALLAFLAGDFFKVFQTHSNKTNVGSVDGESYSVMDFQQRVNEEAESYKARTGRSLNDREMSQVRDQVWQAFVLEQLVNEQASKLGLVVTDDELQNVIEAGVNPILMQAPVGVNPQTGRFDKDILKEFLVNYSTQRSQMDPQMAQMYDMLHSQWLSFEADLRLQLLVQKYQSLIASSMLSNTVETEYMQEGRTTQYDALYAAYPYRSMPDSAVTVTDADLKVLYDKYRESRFKQAEEGCDIKYVQVTITASDKDKADLLQRMTETASTLRGKVDNYFAQVRANESTETYVDMLRTKDAFPRDVTSRLDTVAVGEVVGPYMNVGDNTYNVFKLIAKSNQADSVNFRNIVVARPTQEATQALADSIMTAVKGGADFNALADKYNGPGQPQWVYSAQFNAGIDEQNAKYFSELFAAAEGALYQSKVSDMTVITKVFEKRGSKEKYNLAIVKCPITFSDETYSAEYNKFSQFVAGNQTIDAITANAEAAGYRVQEQRDLLSSGYGIGNVANSREALRWAFNAEVGDVSQVFECGDDNNTMLVLALTGRHEKGYLAFDYVKDQLRPEAIRDKKAEKIMADWKARNLTSIDAYKSLPDVVCDTLKKITFAAPVNVMRIGGGEYVLNGLAAKSQLNQLTQPVKGNAAVYVLDVYSTNKTNENTNDENELRIISMTYQRSASAIFSDLVDKADIEDERYLFF</sequence>
<dbReference type="InterPro" id="IPR027304">
    <property type="entry name" value="Trigger_fact/SurA_dom_sf"/>
</dbReference>
<dbReference type="GO" id="GO:0005886">
    <property type="term" value="C:plasma membrane"/>
    <property type="evidence" value="ECO:0007669"/>
    <property type="project" value="UniProtKB-SubCell"/>
</dbReference>
<gene>
    <name evidence="6" type="ORF">IAA93_01060</name>
</gene>
<organism evidence="6 7">
    <name type="scientific">Candidatus Avibacteroides avistercoris</name>
    <dbReference type="NCBI Taxonomy" id="2840690"/>
    <lineage>
        <taxon>Bacteria</taxon>
        <taxon>Pseudomonadati</taxon>
        <taxon>Bacteroidota</taxon>
        <taxon>Bacteroidia</taxon>
        <taxon>Bacteroidales</taxon>
        <taxon>Bacteroidaceae</taxon>
        <taxon>Bacteroidaceae incertae sedis</taxon>
        <taxon>Candidatus Avibacteroides</taxon>
    </lineage>
</organism>
<dbReference type="SUPFAM" id="SSF109998">
    <property type="entry name" value="Triger factor/SurA peptide-binding domain-like"/>
    <property type="match status" value="1"/>
</dbReference>
<evidence type="ECO:0000256" key="3">
    <source>
        <dbReference type="ARBA" id="ARBA00023136"/>
    </source>
</evidence>
<keyword evidence="2" id="KW-1003">Cell membrane</keyword>
<comment type="subcellular location">
    <subcellularLocation>
        <location evidence="1">Cell membrane</location>
    </subcellularLocation>
</comment>
<keyword evidence="5" id="KW-0812">Transmembrane</keyword>
<accession>A0A9D2UH13</accession>
<dbReference type="AlphaFoldDB" id="A0A9D2UH13"/>
<proteinExistence type="predicted"/>
<comment type="caution">
    <text evidence="6">The sequence shown here is derived from an EMBL/GenBank/DDBJ whole genome shotgun (WGS) entry which is preliminary data.</text>
</comment>
<dbReference type="EMBL" id="DWUP01000019">
    <property type="protein sequence ID" value="HJD52307.1"/>
    <property type="molecule type" value="Genomic_DNA"/>
</dbReference>
<evidence type="ECO:0000256" key="4">
    <source>
        <dbReference type="ARBA" id="ARBA00023186"/>
    </source>
</evidence>
<dbReference type="Pfam" id="PF13623">
    <property type="entry name" value="SurA_N_2"/>
    <property type="match status" value="1"/>
</dbReference>
<evidence type="ECO:0000256" key="2">
    <source>
        <dbReference type="ARBA" id="ARBA00022475"/>
    </source>
</evidence>
<reference evidence="6" key="1">
    <citation type="journal article" date="2021" name="PeerJ">
        <title>Extensive microbial diversity within the chicken gut microbiome revealed by metagenomics and culture.</title>
        <authorList>
            <person name="Gilroy R."/>
            <person name="Ravi A."/>
            <person name="Getino M."/>
            <person name="Pursley I."/>
            <person name="Horton D.L."/>
            <person name="Alikhan N.F."/>
            <person name="Baker D."/>
            <person name="Gharbi K."/>
            <person name="Hall N."/>
            <person name="Watson M."/>
            <person name="Adriaenssens E.M."/>
            <person name="Foster-Nyarko E."/>
            <person name="Jarju S."/>
            <person name="Secka A."/>
            <person name="Antonio M."/>
            <person name="Oren A."/>
            <person name="Chaudhuri R.R."/>
            <person name="La Ragione R."/>
            <person name="Hildebrand F."/>
            <person name="Pallen M.J."/>
        </authorList>
    </citation>
    <scope>NUCLEOTIDE SEQUENCE</scope>
    <source>
        <strain evidence="6">MalCec1-1739</strain>
    </source>
</reference>
<protein>
    <submittedName>
        <fullName evidence="6">SurA N-terminal domain-containing protein</fullName>
    </submittedName>
</protein>
<keyword evidence="4" id="KW-0143">Chaperone</keyword>
<dbReference type="Proteomes" id="UP000787625">
    <property type="component" value="Unassembled WGS sequence"/>
</dbReference>
<keyword evidence="5" id="KW-1133">Transmembrane helix</keyword>
<dbReference type="PANTHER" id="PTHR47529">
    <property type="entry name" value="PEPTIDYL-PROLYL CIS-TRANS ISOMERASE D"/>
    <property type="match status" value="1"/>
</dbReference>
<keyword evidence="3 5" id="KW-0472">Membrane</keyword>
<evidence type="ECO:0000313" key="7">
    <source>
        <dbReference type="Proteomes" id="UP000787625"/>
    </source>
</evidence>
<feature type="transmembrane region" description="Helical" evidence="5">
    <location>
        <begin position="12"/>
        <end position="31"/>
    </location>
</feature>
<name>A0A9D2UH13_9BACT</name>
<dbReference type="Pfam" id="PF13616">
    <property type="entry name" value="Rotamase_3"/>
    <property type="match status" value="1"/>
</dbReference>
<dbReference type="PANTHER" id="PTHR47529:SF1">
    <property type="entry name" value="PERIPLASMIC CHAPERONE PPID"/>
    <property type="match status" value="1"/>
</dbReference>
<evidence type="ECO:0000256" key="1">
    <source>
        <dbReference type="ARBA" id="ARBA00004236"/>
    </source>
</evidence>
<evidence type="ECO:0000313" key="6">
    <source>
        <dbReference type="EMBL" id="HJD52307.1"/>
    </source>
</evidence>
<dbReference type="InterPro" id="IPR052029">
    <property type="entry name" value="PpiD_chaperone"/>
</dbReference>
<evidence type="ECO:0000256" key="5">
    <source>
        <dbReference type="SAM" id="Phobius"/>
    </source>
</evidence>